<protein>
    <recommendedName>
        <fullName evidence="9">YitT family protein</fullName>
    </recommendedName>
</protein>
<keyword evidence="2" id="KW-1003">Cell membrane</keyword>
<accession>A0A254TK90</accession>
<feature type="transmembrane region" description="Helical" evidence="6">
    <location>
        <begin position="54"/>
        <end position="81"/>
    </location>
</feature>
<comment type="subcellular location">
    <subcellularLocation>
        <location evidence="1">Cell membrane</location>
        <topology evidence="1">Multi-pass membrane protein</topology>
    </subcellularLocation>
</comment>
<sequence length="211" mass="22963">MIDQHERESGQSQRLQQHTLFDDMQALLTGTLLVSLGVAMLGKAHLITGGTVGIAFLLHYFTGMSFGKLFFAINVPFYFLAVKKMGWKFTIKTFAAVGLLSAFSELLPMVFSMETLNPLYGAVMGGLLCGVGLLVLFRHRSSLGGINVLVLYLQERYGLRAGLVQLALDASIMMLSIPMISMTSVVISLLGAAMLNLTLAVNHKPGRYMAI</sequence>
<dbReference type="OrthoDB" id="3296441at2"/>
<dbReference type="PANTHER" id="PTHR33545">
    <property type="entry name" value="UPF0750 MEMBRANE PROTEIN YITT-RELATED"/>
    <property type="match status" value="1"/>
</dbReference>
<evidence type="ECO:0000256" key="4">
    <source>
        <dbReference type="ARBA" id="ARBA00022989"/>
    </source>
</evidence>
<evidence type="ECO:0000256" key="3">
    <source>
        <dbReference type="ARBA" id="ARBA00022692"/>
    </source>
</evidence>
<dbReference type="Proteomes" id="UP000197535">
    <property type="component" value="Unassembled WGS sequence"/>
</dbReference>
<dbReference type="AlphaFoldDB" id="A0A254TK90"/>
<evidence type="ECO:0000313" key="7">
    <source>
        <dbReference type="EMBL" id="OWW23039.1"/>
    </source>
</evidence>
<name>A0A254TK90_9BURK</name>
<dbReference type="InterPro" id="IPR051461">
    <property type="entry name" value="UPF0750_membrane"/>
</dbReference>
<evidence type="ECO:0000256" key="1">
    <source>
        <dbReference type="ARBA" id="ARBA00004651"/>
    </source>
</evidence>
<organism evidence="7 8">
    <name type="scientific">Noviherbaspirillum denitrificans</name>
    <dbReference type="NCBI Taxonomy" id="1968433"/>
    <lineage>
        <taxon>Bacteria</taxon>
        <taxon>Pseudomonadati</taxon>
        <taxon>Pseudomonadota</taxon>
        <taxon>Betaproteobacteria</taxon>
        <taxon>Burkholderiales</taxon>
        <taxon>Oxalobacteraceae</taxon>
        <taxon>Noviherbaspirillum</taxon>
    </lineage>
</organism>
<dbReference type="GO" id="GO:0005886">
    <property type="term" value="C:plasma membrane"/>
    <property type="evidence" value="ECO:0007669"/>
    <property type="project" value="UniProtKB-SubCell"/>
</dbReference>
<evidence type="ECO:0000313" key="8">
    <source>
        <dbReference type="Proteomes" id="UP000197535"/>
    </source>
</evidence>
<evidence type="ECO:0008006" key="9">
    <source>
        <dbReference type="Google" id="ProtNLM"/>
    </source>
</evidence>
<feature type="transmembrane region" description="Helical" evidence="6">
    <location>
        <begin position="119"/>
        <end position="137"/>
    </location>
</feature>
<dbReference type="InterPro" id="IPR003740">
    <property type="entry name" value="YitT"/>
</dbReference>
<dbReference type="PANTHER" id="PTHR33545:SF5">
    <property type="entry name" value="UPF0750 MEMBRANE PROTEIN YITT"/>
    <property type="match status" value="1"/>
</dbReference>
<evidence type="ECO:0000256" key="2">
    <source>
        <dbReference type="ARBA" id="ARBA00022475"/>
    </source>
</evidence>
<evidence type="ECO:0000256" key="6">
    <source>
        <dbReference type="SAM" id="Phobius"/>
    </source>
</evidence>
<dbReference type="Pfam" id="PF02588">
    <property type="entry name" value="YitT_membrane"/>
    <property type="match status" value="1"/>
</dbReference>
<reference evidence="7 8" key="1">
    <citation type="submission" date="2016-02" db="EMBL/GenBank/DDBJ databases">
        <authorList>
            <person name="Wen L."/>
            <person name="He K."/>
            <person name="Yang H."/>
        </authorList>
    </citation>
    <scope>NUCLEOTIDE SEQUENCE [LARGE SCALE GENOMIC DNA]</scope>
    <source>
        <strain evidence="7 8">TSA40</strain>
    </source>
</reference>
<feature type="transmembrane region" description="Helical" evidence="6">
    <location>
        <begin position="183"/>
        <end position="201"/>
    </location>
</feature>
<comment type="caution">
    <text evidence="7">The sequence shown here is derived from an EMBL/GenBank/DDBJ whole genome shotgun (WGS) entry which is preliminary data.</text>
</comment>
<keyword evidence="4 6" id="KW-1133">Transmembrane helix</keyword>
<evidence type="ECO:0000256" key="5">
    <source>
        <dbReference type="ARBA" id="ARBA00023136"/>
    </source>
</evidence>
<keyword evidence="5 6" id="KW-0472">Membrane</keyword>
<dbReference type="EMBL" id="LSTO01000001">
    <property type="protein sequence ID" value="OWW23039.1"/>
    <property type="molecule type" value="Genomic_DNA"/>
</dbReference>
<gene>
    <name evidence="7" type="ORF">AYR66_24230</name>
</gene>
<keyword evidence="3 6" id="KW-0812">Transmembrane</keyword>
<keyword evidence="8" id="KW-1185">Reference proteome</keyword>
<proteinExistence type="predicted"/>
<feature type="transmembrane region" description="Helical" evidence="6">
    <location>
        <begin position="93"/>
        <end position="113"/>
    </location>
</feature>